<feature type="domain" description="Rhodanese" evidence="4">
    <location>
        <begin position="178"/>
        <end position="308"/>
    </location>
</feature>
<dbReference type="InterPro" id="IPR036873">
    <property type="entry name" value="Rhodanese-like_dom_sf"/>
</dbReference>
<comment type="caution">
    <text evidence="5">The sequence shown here is derived from an EMBL/GenBank/DDBJ whole genome shotgun (WGS) entry which is preliminary data.</text>
</comment>
<dbReference type="CDD" id="cd01448">
    <property type="entry name" value="TST_Repeat_1"/>
    <property type="match status" value="1"/>
</dbReference>
<dbReference type="PROSITE" id="PS50206">
    <property type="entry name" value="RHODANESE_3"/>
    <property type="match status" value="2"/>
</dbReference>
<dbReference type="Proteomes" id="UP000724874">
    <property type="component" value="Unassembled WGS sequence"/>
</dbReference>
<keyword evidence="2" id="KW-0677">Repeat</keyword>
<dbReference type="GO" id="GO:0005739">
    <property type="term" value="C:mitochondrion"/>
    <property type="evidence" value="ECO:0007669"/>
    <property type="project" value="TreeGrafter"/>
</dbReference>
<sequence length="309" mass="34013">MSPIVAPLLLSPRQANDYLKSKEAYVTFLDASWFMPNSPRNAKQEFLGKRIPGSQFLDLDEVASPSELGLKHMMPDNHTFARACENLGISPATHVVIYDTHGVFSAPRALFMFRAFGHTNSSVLNGGLPAWVNEQLPVESSMPSEPRPTTYSAPDLKEQAIRSYDQIVANSQHDPSTNLQSELVLDARPKGRFTGTDPEPRPGLSSGHIPHSVSLTFNLFLQKNKTTDGQEYTTFLPVDDIRRAVVNAVGPEEAERIFLGERPVVTSCGSGMTAGVLWLGLQLLGVKQLGLYDESWTGYAMRPSSQIQK</sequence>
<dbReference type="Pfam" id="PF00581">
    <property type="entry name" value="Rhodanese"/>
    <property type="match status" value="2"/>
</dbReference>
<organism evidence="5 6">
    <name type="scientific">Gymnopilus junonius</name>
    <name type="common">Spectacular rustgill mushroom</name>
    <name type="synonym">Gymnopilus spectabilis subsp. junonius</name>
    <dbReference type="NCBI Taxonomy" id="109634"/>
    <lineage>
        <taxon>Eukaryota</taxon>
        <taxon>Fungi</taxon>
        <taxon>Dikarya</taxon>
        <taxon>Basidiomycota</taxon>
        <taxon>Agaricomycotina</taxon>
        <taxon>Agaricomycetes</taxon>
        <taxon>Agaricomycetidae</taxon>
        <taxon>Agaricales</taxon>
        <taxon>Agaricineae</taxon>
        <taxon>Hymenogastraceae</taxon>
        <taxon>Gymnopilus</taxon>
    </lineage>
</organism>
<evidence type="ECO:0000259" key="4">
    <source>
        <dbReference type="PROSITE" id="PS50206"/>
    </source>
</evidence>
<evidence type="ECO:0000256" key="3">
    <source>
        <dbReference type="SAM" id="MobiDB-lite"/>
    </source>
</evidence>
<reference evidence="5" key="1">
    <citation type="submission" date="2020-11" db="EMBL/GenBank/DDBJ databases">
        <authorList>
            <consortium name="DOE Joint Genome Institute"/>
            <person name="Ahrendt S."/>
            <person name="Riley R."/>
            <person name="Andreopoulos W."/>
            <person name="LaButti K."/>
            <person name="Pangilinan J."/>
            <person name="Ruiz-duenas F.J."/>
            <person name="Barrasa J.M."/>
            <person name="Sanchez-Garcia M."/>
            <person name="Camarero S."/>
            <person name="Miyauchi S."/>
            <person name="Serrano A."/>
            <person name="Linde D."/>
            <person name="Babiker R."/>
            <person name="Drula E."/>
            <person name="Ayuso-Fernandez I."/>
            <person name="Pacheco R."/>
            <person name="Padilla G."/>
            <person name="Ferreira P."/>
            <person name="Barriuso J."/>
            <person name="Kellner H."/>
            <person name="Castanera R."/>
            <person name="Alfaro M."/>
            <person name="Ramirez L."/>
            <person name="Pisabarro A.G."/>
            <person name="Kuo A."/>
            <person name="Tritt A."/>
            <person name="Lipzen A."/>
            <person name="He G."/>
            <person name="Yan M."/>
            <person name="Ng V."/>
            <person name="Cullen D."/>
            <person name="Martin F."/>
            <person name="Rosso M.-N."/>
            <person name="Henrissat B."/>
            <person name="Hibbett D."/>
            <person name="Martinez A.T."/>
            <person name="Grigoriev I.V."/>
        </authorList>
    </citation>
    <scope>NUCLEOTIDE SEQUENCE</scope>
    <source>
        <strain evidence="5">AH 44721</strain>
    </source>
</reference>
<protein>
    <submittedName>
        <fullName evidence="5">Rhodanese-like domain-containing protein</fullName>
    </submittedName>
</protein>
<dbReference type="SMART" id="SM00450">
    <property type="entry name" value="RHOD"/>
    <property type="match status" value="2"/>
</dbReference>
<gene>
    <name evidence="5" type="ORF">CPB84DRAFT_1816048</name>
</gene>
<dbReference type="GO" id="GO:0004792">
    <property type="term" value="F:thiosulfate-cyanide sulfurtransferase activity"/>
    <property type="evidence" value="ECO:0007669"/>
    <property type="project" value="TreeGrafter"/>
</dbReference>
<dbReference type="CDD" id="cd01449">
    <property type="entry name" value="TST_Repeat_2"/>
    <property type="match status" value="1"/>
</dbReference>
<dbReference type="OrthoDB" id="270167at2759"/>
<dbReference type="SUPFAM" id="SSF52821">
    <property type="entry name" value="Rhodanese/Cell cycle control phosphatase"/>
    <property type="match status" value="2"/>
</dbReference>
<dbReference type="AlphaFoldDB" id="A0A9P5NLB4"/>
<dbReference type="InterPro" id="IPR045078">
    <property type="entry name" value="TST/MPST-like"/>
</dbReference>
<accession>A0A9P5NLB4</accession>
<dbReference type="PANTHER" id="PTHR11364">
    <property type="entry name" value="THIOSULFATE SULFERTANSFERASE"/>
    <property type="match status" value="1"/>
</dbReference>
<evidence type="ECO:0000313" key="5">
    <source>
        <dbReference type="EMBL" id="KAF8895053.1"/>
    </source>
</evidence>
<dbReference type="EMBL" id="JADNYJ010000062">
    <property type="protein sequence ID" value="KAF8895053.1"/>
    <property type="molecule type" value="Genomic_DNA"/>
</dbReference>
<evidence type="ECO:0000256" key="2">
    <source>
        <dbReference type="ARBA" id="ARBA00022737"/>
    </source>
</evidence>
<keyword evidence="6" id="KW-1185">Reference proteome</keyword>
<proteinExistence type="predicted"/>
<dbReference type="InterPro" id="IPR001763">
    <property type="entry name" value="Rhodanese-like_dom"/>
</dbReference>
<dbReference type="Gene3D" id="3.40.250.10">
    <property type="entry name" value="Rhodanese-like domain"/>
    <property type="match status" value="2"/>
</dbReference>
<keyword evidence="1" id="KW-0808">Transferase</keyword>
<evidence type="ECO:0000313" key="6">
    <source>
        <dbReference type="Proteomes" id="UP000724874"/>
    </source>
</evidence>
<name>A0A9P5NLB4_GYMJU</name>
<dbReference type="PANTHER" id="PTHR11364:SF27">
    <property type="entry name" value="SULFURTRANSFERASE"/>
    <property type="match status" value="1"/>
</dbReference>
<evidence type="ECO:0000256" key="1">
    <source>
        <dbReference type="ARBA" id="ARBA00022679"/>
    </source>
</evidence>
<feature type="domain" description="Rhodanese" evidence="4">
    <location>
        <begin position="40"/>
        <end position="140"/>
    </location>
</feature>
<feature type="region of interest" description="Disordered" evidence="3">
    <location>
        <begin position="189"/>
        <end position="208"/>
    </location>
</feature>